<dbReference type="PANTHER" id="PTHR31672:SF13">
    <property type="entry name" value="F-BOX PROTEIN CPR30-LIKE"/>
    <property type="match status" value="1"/>
</dbReference>
<dbReference type="SMART" id="SM00256">
    <property type="entry name" value="FBOX"/>
    <property type="match status" value="1"/>
</dbReference>
<name>A0AAN9MRT3_CANGL</name>
<feature type="compositionally biased region" description="Low complexity" evidence="1">
    <location>
        <begin position="37"/>
        <end position="49"/>
    </location>
</feature>
<reference evidence="3 4" key="1">
    <citation type="submission" date="2024-01" db="EMBL/GenBank/DDBJ databases">
        <title>The genomes of 5 underutilized Papilionoideae crops provide insights into root nodulation and disease resistanc.</title>
        <authorList>
            <person name="Jiang F."/>
        </authorList>
    </citation>
    <scope>NUCLEOTIDE SEQUENCE [LARGE SCALE GENOMIC DNA]</scope>
    <source>
        <strain evidence="3">LVBAO_FW01</strain>
        <tissue evidence="3">Leaves</tissue>
    </source>
</reference>
<dbReference type="AlphaFoldDB" id="A0AAN9MRT3"/>
<dbReference type="Gene3D" id="1.20.1280.50">
    <property type="match status" value="1"/>
</dbReference>
<feature type="domain" description="F-box" evidence="2">
    <location>
        <begin position="57"/>
        <end position="103"/>
    </location>
</feature>
<dbReference type="PROSITE" id="PS50181">
    <property type="entry name" value="FBOX"/>
    <property type="match status" value="1"/>
</dbReference>
<dbReference type="InterPro" id="IPR006527">
    <property type="entry name" value="F-box-assoc_dom_typ1"/>
</dbReference>
<dbReference type="Proteomes" id="UP001367508">
    <property type="component" value="Unassembled WGS sequence"/>
</dbReference>
<dbReference type="InterPro" id="IPR036047">
    <property type="entry name" value="F-box-like_dom_sf"/>
</dbReference>
<evidence type="ECO:0000313" key="3">
    <source>
        <dbReference type="EMBL" id="KAK7359684.1"/>
    </source>
</evidence>
<protein>
    <recommendedName>
        <fullName evidence="2">F-box domain-containing protein</fullName>
    </recommendedName>
</protein>
<dbReference type="EMBL" id="JAYMYQ010000001">
    <property type="protein sequence ID" value="KAK7359684.1"/>
    <property type="molecule type" value="Genomic_DNA"/>
</dbReference>
<dbReference type="SUPFAM" id="SSF50965">
    <property type="entry name" value="Galactose oxidase, central domain"/>
    <property type="match status" value="1"/>
</dbReference>
<organism evidence="3 4">
    <name type="scientific">Canavalia gladiata</name>
    <name type="common">Sword bean</name>
    <name type="synonym">Dolichos gladiatus</name>
    <dbReference type="NCBI Taxonomy" id="3824"/>
    <lineage>
        <taxon>Eukaryota</taxon>
        <taxon>Viridiplantae</taxon>
        <taxon>Streptophyta</taxon>
        <taxon>Embryophyta</taxon>
        <taxon>Tracheophyta</taxon>
        <taxon>Spermatophyta</taxon>
        <taxon>Magnoliopsida</taxon>
        <taxon>eudicotyledons</taxon>
        <taxon>Gunneridae</taxon>
        <taxon>Pentapetalae</taxon>
        <taxon>rosids</taxon>
        <taxon>fabids</taxon>
        <taxon>Fabales</taxon>
        <taxon>Fabaceae</taxon>
        <taxon>Papilionoideae</taxon>
        <taxon>50 kb inversion clade</taxon>
        <taxon>NPAAA clade</taxon>
        <taxon>indigoferoid/millettioid clade</taxon>
        <taxon>Phaseoleae</taxon>
        <taxon>Canavalia</taxon>
    </lineage>
</organism>
<dbReference type="InterPro" id="IPR050796">
    <property type="entry name" value="SCF_F-box_component"/>
</dbReference>
<dbReference type="NCBIfam" id="TIGR01640">
    <property type="entry name" value="F_box_assoc_1"/>
    <property type="match status" value="1"/>
</dbReference>
<evidence type="ECO:0000313" key="4">
    <source>
        <dbReference type="Proteomes" id="UP001367508"/>
    </source>
</evidence>
<dbReference type="Pfam" id="PF07734">
    <property type="entry name" value="FBA_1"/>
    <property type="match status" value="1"/>
</dbReference>
<evidence type="ECO:0000256" key="1">
    <source>
        <dbReference type="SAM" id="MobiDB-lite"/>
    </source>
</evidence>
<feature type="region of interest" description="Disordered" evidence="1">
    <location>
        <begin position="1"/>
        <end position="55"/>
    </location>
</feature>
<dbReference type="CDD" id="cd22157">
    <property type="entry name" value="F-box_AtFBW1-like"/>
    <property type="match status" value="1"/>
</dbReference>
<gene>
    <name evidence="3" type="ORF">VNO77_01647</name>
</gene>
<dbReference type="InterPro" id="IPR011043">
    <property type="entry name" value="Gal_Oxase/kelch_b-propeller"/>
</dbReference>
<dbReference type="InterPro" id="IPR001810">
    <property type="entry name" value="F-box_dom"/>
</dbReference>
<evidence type="ECO:0000259" key="2">
    <source>
        <dbReference type="PROSITE" id="PS50181"/>
    </source>
</evidence>
<comment type="caution">
    <text evidence="3">The sequence shown here is derived from an EMBL/GenBank/DDBJ whole genome shotgun (WGS) entry which is preliminary data.</text>
</comment>
<proteinExistence type="predicted"/>
<sequence length="414" mass="46718">MAPGSDPDDQNTASSTSTTKRQRFTVSPEKNPQILASPSSHPSSSNSHMHPGDSLQESLLPTLPIELIMEILQWLPVKFLLQLRCICKSWKSLISDPQFAKKHLHSSPTVAHLVLSFSSLSREFTLRAYPLSPVFDAFAVRATQLRYPLNTRKRFDLIVGSCDGILCFAIDQSHALLWNPSTGKFKKLPSLNNERSDGSYTIYGFGYDRFTDSYKVVAVFCYCYDCDAGSYKTEVKVLTLGTNSWRRIQEFPSGVPFDESGKFVSGSVNWLASTASSSSWVIVSLDLGKESYQELLQPEYGEVVVVTLTLDVLRDCLCILSHSEMFSDVWLMKDYGNRESWTKLFRVPYLGNPDSLPYTKALYISEDDQILLEFQSKLVVYNSRDGTFKVPEIQDINGWMVPEVYIESLISPCY</sequence>
<dbReference type="SUPFAM" id="SSF81383">
    <property type="entry name" value="F-box domain"/>
    <property type="match status" value="1"/>
</dbReference>
<dbReference type="Pfam" id="PF00646">
    <property type="entry name" value="F-box"/>
    <property type="match status" value="1"/>
</dbReference>
<keyword evidence="4" id="KW-1185">Reference proteome</keyword>
<dbReference type="PANTHER" id="PTHR31672">
    <property type="entry name" value="BNACNNG10540D PROTEIN"/>
    <property type="match status" value="1"/>
</dbReference>
<dbReference type="InterPro" id="IPR017451">
    <property type="entry name" value="F-box-assoc_interact_dom"/>
</dbReference>
<feature type="compositionally biased region" description="Polar residues" evidence="1">
    <location>
        <begin position="10"/>
        <end position="36"/>
    </location>
</feature>
<accession>A0AAN9MRT3</accession>